<dbReference type="AlphaFoldDB" id="A0A1A7R1C9"/>
<accession>A0A1A7R1C9</accession>
<dbReference type="PANTHER" id="PTHR11851">
    <property type="entry name" value="METALLOPROTEASE"/>
    <property type="match status" value="1"/>
</dbReference>
<feature type="chain" id="PRO_5030025489" evidence="1">
    <location>
        <begin position="21"/>
        <end position="691"/>
    </location>
</feature>
<evidence type="ECO:0000259" key="2">
    <source>
        <dbReference type="Pfam" id="PF00675"/>
    </source>
</evidence>
<keyword evidence="5" id="KW-1185">Reference proteome</keyword>
<feature type="domain" description="Peptidase M16 C-terminal" evidence="3">
    <location>
        <begin position="199"/>
        <end position="377"/>
    </location>
</feature>
<evidence type="ECO:0000256" key="1">
    <source>
        <dbReference type="SAM" id="SignalP"/>
    </source>
</evidence>
<proteinExistence type="predicted"/>
<dbReference type="OrthoDB" id="9811314at2"/>
<dbReference type="InterPro" id="IPR050361">
    <property type="entry name" value="MPP/UQCRC_Complex"/>
</dbReference>
<evidence type="ECO:0000313" key="4">
    <source>
        <dbReference type="EMBL" id="RAJ25787.1"/>
    </source>
</evidence>
<dbReference type="Pfam" id="PF00675">
    <property type="entry name" value="Peptidase_M16"/>
    <property type="match status" value="1"/>
</dbReference>
<protein>
    <submittedName>
        <fullName evidence="4">Putative Zn-dependent peptidase</fullName>
    </submittedName>
</protein>
<feature type="domain" description="Peptidase M16 N-terminal" evidence="2">
    <location>
        <begin position="78"/>
        <end position="168"/>
    </location>
</feature>
<reference evidence="4 5" key="1">
    <citation type="submission" date="2018-06" db="EMBL/GenBank/DDBJ databases">
        <title>Genomic Encyclopedia of Archaeal and Bacterial Type Strains, Phase II (KMG-II): from individual species to whole genera.</title>
        <authorList>
            <person name="Goeker M."/>
        </authorList>
    </citation>
    <scope>NUCLEOTIDE SEQUENCE [LARGE SCALE GENOMIC DNA]</scope>
    <source>
        <strain evidence="4 5">DSM 12408</strain>
    </source>
</reference>
<dbReference type="Pfam" id="PF05193">
    <property type="entry name" value="Peptidase_M16_C"/>
    <property type="match status" value="1"/>
</dbReference>
<dbReference type="EMBL" id="QLLQ01000003">
    <property type="protein sequence ID" value="RAJ25787.1"/>
    <property type="molecule type" value="Genomic_DNA"/>
</dbReference>
<organism evidence="4 5">
    <name type="scientific">Gelidibacter algens</name>
    <dbReference type="NCBI Taxonomy" id="49280"/>
    <lineage>
        <taxon>Bacteria</taxon>
        <taxon>Pseudomonadati</taxon>
        <taxon>Bacteroidota</taxon>
        <taxon>Flavobacteriia</taxon>
        <taxon>Flavobacteriales</taxon>
        <taxon>Flavobacteriaceae</taxon>
        <taxon>Gelidibacter</taxon>
    </lineage>
</organism>
<dbReference type="InterPro" id="IPR011765">
    <property type="entry name" value="Pept_M16_N"/>
</dbReference>
<comment type="caution">
    <text evidence="4">The sequence shown here is derived from an EMBL/GenBank/DDBJ whole genome shotgun (WGS) entry which is preliminary data.</text>
</comment>
<dbReference type="SUPFAM" id="SSF63411">
    <property type="entry name" value="LuxS/MPP-like metallohydrolase"/>
    <property type="match status" value="2"/>
</dbReference>
<dbReference type="Gene3D" id="3.30.830.10">
    <property type="entry name" value="Metalloenzyme, LuxS/M16 peptidase-like"/>
    <property type="match status" value="2"/>
</dbReference>
<sequence length="691" mass="76209">MKIYISAFLMVFFMAFSAHAQIDRSKQPQPGPAPKIDLKSPQEFTLKNGMKVMVVENHKLPRVSFNLTIDNKPETEGAIAGVATLVGAMMGNGTTSVPKDKFNEEIDFLGASLNFGSSGAYATTLSQYSDRILELMADATIHPLLVEEEFNKEKDRLIEGLKTQEKSVDAVAGRVGSALSYGVKHPYGEFVSTESVNTIAYKDISAFYEESFNPNNAYLVVIGDVDFKKIKSQIEKRFGKWTKSIDIQSTVPEATPNVQYTQINFVDMPNAVQSNISLTNNVELKMNDPDYHAVLIANKILGGGFNSYLNMNLREKHAYTYGARSGVDADKYVGRFTASTAVRNMVTDSAVVQTLKEINRIKSEPVEAEALRNAKAKYVGDFVLALESPQTVARYALNIKLNNLPKDFYETFLQKINAVTAADVTRVANTYFKPENARIVVVGKGADVLENLEKTGIPIMYFDTYANPVAKPEFSKPIPAGVTAKTVMDSYFKAVGGKDKAENVKSVWTSANVTIEGMPFSPMGEMKAMAPNKTSMEMSIEGMGVVMKQKFDGTTGYIEQQGAKKDLTVDQIADQKAQNSIFPELYYEPGALSLESVTSIEGSDVYKVKVSADDKDSFRYYDVESGLLKRVEKTMEVQGQSMTTVEDYGNYSPVKEVLYPYSMSVTTGPQVVKMNVTNVKVNEGVTEADFK</sequence>
<feature type="signal peptide" evidence="1">
    <location>
        <begin position="1"/>
        <end position="20"/>
    </location>
</feature>
<evidence type="ECO:0000313" key="5">
    <source>
        <dbReference type="Proteomes" id="UP000248987"/>
    </source>
</evidence>
<dbReference type="RefSeq" id="WP_066434578.1">
    <property type="nucleotide sequence ID" value="NZ_LZRN01000020.1"/>
</dbReference>
<dbReference type="STRING" id="49280.A9996_10760"/>
<dbReference type="InterPro" id="IPR007863">
    <property type="entry name" value="Peptidase_M16_C"/>
</dbReference>
<dbReference type="Proteomes" id="UP000248987">
    <property type="component" value="Unassembled WGS sequence"/>
</dbReference>
<keyword evidence="1" id="KW-0732">Signal</keyword>
<gene>
    <name evidence="4" type="ORF">LX77_01203</name>
</gene>
<evidence type="ECO:0000259" key="3">
    <source>
        <dbReference type="Pfam" id="PF05193"/>
    </source>
</evidence>
<dbReference type="InterPro" id="IPR011249">
    <property type="entry name" value="Metalloenz_LuxS/M16"/>
</dbReference>
<name>A0A1A7R1C9_9FLAO</name>
<dbReference type="GO" id="GO:0046872">
    <property type="term" value="F:metal ion binding"/>
    <property type="evidence" value="ECO:0007669"/>
    <property type="project" value="InterPro"/>
</dbReference>